<accession>A0A382CVE1</accession>
<proteinExistence type="predicted"/>
<name>A0A382CVE1_9ZZZZ</name>
<gene>
    <name evidence="1" type="ORF">METZ01_LOCUS182676</name>
</gene>
<sequence length="35" mass="4068">MQTQSIMPVFGLWMNWLRDGILGSNRAKVIMCTLR</sequence>
<feature type="non-terminal residue" evidence="1">
    <location>
        <position position="35"/>
    </location>
</feature>
<reference evidence="1" key="1">
    <citation type="submission" date="2018-05" db="EMBL/GenBank/DDBJ databases">
        <authorList>
            <person name="Lanie J.A."/>
            <person name="Ng W.-L."/>
            <person name="Kazmierczak K.M."/>
            <person name="Andrzejewski T.M."/>
            <person name="Davidsen T.M."/>
            <person name="Wayne K.J."/>
            <person name="Tettelin H."/>
            <person name="Glass J.I."/>
            <person name="Rusch D."/>
            <person name="Podicherti R."/>
            <person name="Tsui H.-C.T."/>
            <person name="Winkler M.E."/>
        </authorList>
    </citation>
    <scope>NUCLEOTIDE SEQUENCE</scope>
</reference>
<dbReference type="EMBL" id="UINC01036208">
    <property type="protein sequence ID" value="SVB29822.1"/>
    <property type="molecule type" value="Genomic_DNA"/>
</dbReference>
<protein>
    <submittedName>
        <fullName evidence="1">Uncharacterized protein</fullName>
    </submittedName>
</protein>
<evidence type="ECO:0000313" key="1">
    <source>
        <dbReference type="EMBL" id="SVB29822.1"/>
    </source>
</evidence>
<dbReference type="AlphaFoldDB" id="A0A382CVE1"/>
<organism evidence="1">
    <name type="scientific">marine metagenome</name>
    <dbReference type="NCBI Taxonomy" id="408172"/>
    <lineage>
        <taxon>unclassified sequences</taxon>
        <taxon>metagenomes</taxon>
        <taxon>ecological metagenomes</taxon>
    </lineage>
</organism>